<keyword evidence="6" id="KW-1185">Reference proteome</keyword>
<dbReference type="RefSeq" id="WP_145446844.1">
    <property type="nucleotide sequence ID" value="NZ_CP036280.1"/>
</dbReference>
<dbReference type="PANTHER" id="PTHR11952:SF2">
    <property type="entry name" value="LD24639P"/>
    <property type="match status" value="1"/>
</dbReference>
<gene>
    <name evidence="5" type="ORF">Pan265_25530</name>
</gene>
<keyword evidence="3 5" id="KW-0548">Nucleotidyltransferase</keyword>
<name>A0A518C0D3_9BACT</name>
<evidence type="ECO:0000256" key="1">
    <source>
        <dbReference type="ARBA" id="ARBA00010401"/>
    </source>
</evidence>
<dbReference type="AlphaFoldDB" id="A0A518C0D3"/>
<dbReference type="KEGG" id="mcad:Pan265_25530"/>
<keyword evidence="2 5" id="KW-0808">Transferase</keyword>
<organism evidence="5 6">
    <name type="scientific">Mucisphaera calidilacus</name>
    <dbReference type="NCBI Taxonomy" id="2527982"/>
    <lineage>
        <taxon>Bacteria</taxon>
        <taxon>Pseudomonadati</taxon>
        <taxon>Planctomycetota</taxon>
        <taxon>Phycisphaerae</taxon>
        <taxon>Phycisphaerales</taxon>
        <taxon>Phycisphaeraceae</taxon>
        <taxon>Mucisphaera</taxon>
    </lineage>
</organism>
<dbReference type="GO" id="GO:0070569">
    <property type="term" value="F:uridylyltransferase activity"/>
    <property type="evidence" value="ECO:0007669"/>
    <property type="project" value="InterPro"/>
</dbReference>
<evidence type="ECO:0000313" key="6">
    <source>
        <dbReference type="Proteomes" id="UP000320386"/>
    </source>
</evidence>
<proteinExistence type="inferred from homology"/>
<evidence type="ECO:0000313" key="5">
    <source>
        <dbReference type="EMBL" id="QDU72679.1"/>
    </source>
</evidence>
<reference evidence="5 6" key="1">
    <citation type="submission" date="2019-02" db="EMBL/GenBank/DDBJ databases">
        <title>Deep-cultivation of Planctomycetes and their phenomic and genomic characterization uncovers novel biology.</title>
        <authorList>
            <person name="Wiegand S."/>
            <person name="Jogler M."/>
            <person name="Boedeker C."/>
            <person name="Pinto D."/>
            <person name="Vollmers J."/>
            <person name="Rivas-Marin E."/>
            <person name="Kohn T."/>
            <person name="Peeters S.H."/>
            <person name="Heuer A."/>
            <person name="Rast P."/>
            <person name="Oberbeckmann S."/>
            <person name="Bunk B."/>
            <person name="Jeske O."/>
            <person name="Meyerdierks A."/>
            <person name="Storesund J.E."/>
            <person name="Kallscheuer N."/>
            <person name="Luecker S."/>
            <person name="Lage O.M."/>
            <person name="Pohl T."/>
            <person name="Merkel B.J."/>
            <person name="Hornburger P."/>
            <person name="Mueller R.-W."/>
            <person name="Bruemmer F."/>
            <person name="Labrenz M."/>
            <person name="Spormann A.M."/>
            <person name="Op den Camp H."/>
            <person name="Overmann J."/>
            <person name="Amann R."/>
            <person name="Jetten M.S.M."/>
            <person name="Mascher T."/>
            <person name="Medema M.H."/>
            <person name="Devos D.P."/>
            <person name="Kaster A.-K."/>
            <person name="Ovreas L."/>
            <person name="Rohde M."/>
            <person name="Galperin M.Y."/>
            <person name="Jogler C."/>
        </authorList>
    </citation>
    <scope>NUCLEOTIDE SEQUENCE [LARGE SCALE GENOMIC DNA]</scope>
    <source>
        <strain evidence="5 6">Pan265</strain>
    </source>
</reference>
<protein>
    <submittedName>
        <fullName evidence="5">Putative uridylyltransferase</fullName>
        <ecNumber evidence="5">2.7.7.-</ecNumber>
    </submittedName>
</protein>
<feature type="region of interest" description="Disordered" evidence="4">
    <location>
        <begin position="407"/>
        <end position="428"/>
    </location>
</feature>
<dbReference type="PANTHER" id="PTHR11952">
    <property type="entry name" value="UDP- GLUCOSE PYROPHOSPHORYLASE"/>
    <property type="match status" value="1"/>
</dbReference>
<dbReference type="InterPro" id="IPR029044">
    <property type="entry name" value="Nucleotide-diphossugar_trans"/>
</dbReference>
<evidence type="ECO:0000256" key="4">
    <source>
        <dbReference type="SAM" id="MobiDB-lite"/>
    </source>
</evidence>
<dbReference type="SUPFAM" id="SSF53448">
    <property type="entry name" value="Nucleotide-diphospho-sugar transferases"/>
    <property type="match status" value="1"/>
</dbReference>
<evidence type="ECO:0000256" key="3">
    <source>
        <dbReference type="ARBA" id="ARBA00022695"/>
    </source>
</evidence>
<dbReference type="InterPro" id="IPR002618">
    <property type="entry name" value="UDPGP_fam"/>
</dbReference>
<dbReference type="OrthoDB" id="9806910at2"/>
<dbReference type="CDD" id="cd04193">
    <property type="entry name" value="UDPGlcNAc_PPase"/>
    <property type="match status" value="1"/>
</dbReference>
<accession>A0A518C0D3</accession>
<dbReference type="EC" id="2.7.7.-" evidence="5"/>
<sequence>MIETTSEQYTQALETLKSIGQEHVLASFDQLDAGQQAALLAEIASVDWQEVHRLIGTHVLDKPTFELPTDIEPAPWFPNVPTAGEQESYYHTATEVGRAMIAAGKVAAFTVAGGQGTRLGWDGPKGTFPATPIRHLPLFGCFAEYIRACEARFGVTIRWYIMTSPANDTDTREFLTRHQFFGLDPAQVMIFPQGMMPAVDPSTGKVLMASKGSIALSPNGHGGSLKALETSGALKDMEKHGIEHISYTQVDNPIVRVLDPVFLGLHAISGSQMSSKMLPKAYPTEKLGNFCFVDGRMTIIEYSDLPDELAYETLENGELRFRAGSIAIHAIRRDFVENLNRTAGGFALPYHRANKKVPFYDPKTDTQVKPDEPNAVKLETFVFDALPLCSTSIVYETERVDEFAPIKNADTPAGDEPANDSPETSRNIQTERAARWLSELGVHIPRREDGTVDAAIEISQITAIYKEDLDRSSLPDHIRPGQELLL</sequence>
<dbReference type="Pfam" id="PF01704">
    <property type="entry name" value="UDPGP"/>
    <property type="match status" value="1"/>
</dbReference>
<dbReference type="EMBL" id="CP036280">
    <property type="protein sequence ID" value="QDU72679.1"/>
    <property type="molecule type" value="Genomic_DNA"/>
</dbReference>
<dbReference type="InterPro" id="IPR039741">
    <property type="entry name" value="UDP-sugar_pyrophosphorylase"/>
</dbReference>
<dbReference type="Proteomes" id="UP000320386">
    <property type="component" value="Chromosome"/>
</dbReference>
<evidence type="ECO:0000256" key="2">
    <source>
        <dbReference type="ARBA" id="ARBA00022679"/>
    </source>
</evidence>
<comment type="similarity">
    <text evidence="1">Belongs to the UDPGP type 1 family.</text>
</comment>
<dbReference type="Gene3D" id="3.90.550.10">
    <property type="entry name" value="Spore Coat Polysaccharide Biosynthesis Protein SpsA, Chain A"/>
    <property type="match status" value="1"/>
</dbReference>